<protein>
    <submittedName>
        <fullName evidence="1">Uncharacterized protein</fullName>
    </submittedName>
</protein>
<keyword evidence="2" id="KW-1185">Reference proteome</keyword>
<evidence type="ECO:0000313" key="1">
    <source>
        <dbReference type="EMBL" id="PTQ42628.1"/>
    </source>
</evidence>
<dbReference type="Proteomes" id="UP000244005">
    <property type="component" value="Unassembled WGS sequence"/>
</dbReference>
<evidence type="ECO:0000313" key="2">
    <source>
        <dbReference type="Proteomes" id="UP000244005"/>
    </source>
</evidence>
<sequence length="119" mass="13944">MPMPGHQRRLEMRRIWEWRRPRSPERELTVESKAKVRRRVGSRQAKGLITIFNNKHDEISLQCSSMISLSRPCVCQVAVLQRVNMGRDRYLTCLLICARYLAAGKTRLPILWLLLSDLL</sequence>
<gene>
    <name evidence="1" type="ORF">MARPO_0029s0127</name>
</gene>
<dbReference type="AlphaFoldDB" id="A0A2R6X939"/>
<dbReference type="Gramene" id="Mp1g01190.1">
    <property type="protein sequence ID" value="Mp1g01190.1.cds"/>
    <property type="gene ID" value="Mp1g01190"/>
</dbReference>
<reference evidence="2" key="1">
    <citation type="journal article" date="2017" name="Cell">
        <title>Insights into land plant evolution garnered from the Marchantia polymorpha genome.</title>
        <authorList>
            <person name="Bowman J.L."/>
            <person name="Kohchi T."/>
            <person name="Yamato K.T."/>
            <person name="Jenkins J."/>
            <person name="Shu S."/>
            <person name="Ishizaki K."/>
            <person name="Yamaoka S."/>
            <person name="Nishihama R."/>
            <person name="Nakamura Y."/>
            <person name="Berger F."/>
            <person name="Adam C."/>
            <person name="Aki S.S."/>
            <person name="Althoff F."/>
            <person name="Araki T."/>
            <person name="Arteaga-Vazquez M.A."/>
            <person name="Balasubrmanian S."/>
            <person name="Barry K."/>
            <person name="Bauer D."/>
            <person name="Boehm C.R."/>
            <person name="Briginshaw L."/>
            <person name="Caballero-Perez J."/>
            <person name="Catarino B."/>
            <person name="Chen F."/>
            <person name="Chiyoda S."/>
            <person name="Chovatia M."/>
            <person name="Davies K.M."/>
            <person name="Delmans M."/>
            <person name="Demura T."/>
            <person name="Dierschke T."/>
            <person name="Dolan L."/>
            <person name="Dorantes-Acosta A.E."/>
            <person name="Eklund D.M."/>
            <person name="Florent S.N."/>
            <person name="Flores-Sandoval E."/>
            <person name="Fujiyama A."/>
            <person name="Fukuzawa H."/>
            <person name="Galik B."/>
            <person name="Grimanelli D."/>
            <person name="Grimwood J."/>
            <person name="Grossniklaus U."/>
            <person name="Hamada T."/>
            <person name="Haseloff J."/>
            <person name="Hetherington A.J."/>
            <person name="Higo A."/>
            <person name="Hirakawa Y."/>
            <person name="Hundley H.N."/>
            <person name="Ikeda Y."/>
            <person name="Inoue K."/>
            <person name="Inoue S.I."/>
            <person name="Ishida S."/>
            <person name="Jia Q."/>
            <person name="Kakita M."/>
            <person name="Kanazawa T."/>
            <person name="Kawai Y."/>
            <person name="Kawashima T."/>
            <person name="Kennedy M."/>
            <person name="Kinose K."/>
            <person name="Kinoshita T."/>
            <person name="Kohara Y."/>
            <person name="Koide E."/>
            <person name="Komatsu K."/>
            <person name="Kopischke S."/>
            <person name="Kubo M."/>
            <person name="Kyozuka J."/>
            <person name="Lagercrantz U."/>
            <person name="Lin S.S."/>
            <person name="Lindquist E."/>
            <person name="Lipzen A.M."/>
            <person name="Lu C.W."/>
            <person name="De Luna E."/>
            <person name="Martienssen R.A."/>
            <person name="Minamino N."/>
            <person name="Mizutani M."/>
            <person name="Mizutani M."/>
            <person name="Mochizuki N."/>
            <person name="Monte I."/>
            <person name="Mosher R."/>
            <person name="Nagasaki H."/>
            <person name="Nakagami H."/>
            <person name="Naramoto S."/>
            <person name="Nishitani K."/>
            <person name="Ohtani M."/>
            <person name="Okamoto T."/>
            <person name="Okumura M."/>
            <person name="Phillips J."/>
            <person name="Pollak B."/>
            <person name="Reinders A."/>
            <person name="Rovekamp M."/>
            <person name="Sano R."/>
            <person name="Sawa S."/>
            <person name="Schmid M.W."/>
            <person name="Shirakawa M."/>
            <person name="Solano R."/>
            <person name="Spunde A."/>
            <person name="Suetsugu N."/>
            <person name="Sugano S."/>
            <person name="Sugiyama A."/>
            <person name="Sun R."/>
            <person name="Suzuki Y."/>
            <person name="Takenaka M."/>
            <person name="Takezawa D."/>
            <person name="Tomogane H."/>
            <person name="Tsuzuki M."/>
            <person name="Ueda T."/>
            <person name="Umeda M."/>
            <person name="Ward J.M."/>
            <person name="Watanabe Y."/>
            <person name="Yazaki K."/>
            <person name="Yokoyama R."/>
            <person name="Yoshitake Y."/>
            <person name="Yotsui I."/>
            <person name="Zachgo S."/>
            <person name="Schmutz J."/>
        </authorList>
    </citation>
    <scope>NUCLEOTIDE SEQUENCE [LARGE SCALE GENOMIC DNA]</scope>
    <source>
        <strain evidence="2">Tak-1</strain>
    </source>
</reference>
<proteinExistence type="predicted"/>
<name>A0A2R6X939_MARPO</name>
<accession>A0A2R6X939</accession>
<dbReference type="EMBL" id="KZ772701">
    <property type="protein sequence ID" value="PTQ42628.1"/>
    <property type="molecule type" value="Genomic_DNA"/>
</dbReference>
<organism evidence="1 2">
    <name type="scientific">Marchantia polymorpha</name>
    <name type="common">Common liverwort</name>
    <name type="synonym">Marchantia aquatica</name>
    <dbReference type="NCBI Taxonomy" id="3197"/>
    <lineage>
        <taxon>Eukaryota</taxon>
        <taxon>Viridiplantae</taxon>
        <taxon>Streptophyta</taxon>
        <taxon>Embryophyta</taxon>
        <taxon>Marchantiophyta</taxon>
        <taxon>Marchantiopsida</taxon>
        <taxon>Marchantiidae</taxon>
        <taxon>Marchantiales</taxon>
        <taxon>Marchantiaceae</taxon>
        <taxon>Marchantia</taxon>
    </lineage>
</organism>